<sequence>MNKIKKWASLLLAAVLMLSTVQVSYAEGGEAREMKNLAPHSTYSYSEAPHQEHQDNGNRLTDGKFGDLNAFWDSAWVAFLGGKTREITFDLGENKSVGRIKTHFLYEGPAAIYSPNILSYYVSEDGQNWAPVKHMASPEPIWADKTATGVDYVWDGKVDGVPHPSRNASKAYARYVKVAITTTVWVFLDEVEIYGVDGKTNDAFNLKPVTPGYLKPGRDTADIRDLLLLYNGKYENDRGDWKKDNIIPYVSYVDEQGNSTDWMYDGVLYLGLKTDDDQRDFGSTALLSDWNWYLDKTFKADGDMANLNEAVKEAGAKLNDSNHKVKVVLMIPYAGEKISDFGDVDGDGVSENFNAAEVGEEAAFANRTKAIQWYMNQVKERWLQGHYDRLDLVGMYWLAEDVEHGRESVDMNLLSYSRDLVHQAGKKFFWIPFFSANMNFAGRALGFDATVLQPNHYFDGTQAARVDDAAYLARHHGLGVEMETDERMNHDPEFRKRYLEYLNSGVDNGFMTGAFKAYYQGVDGLLESARSTDPRARELYDWMYQFIKGTYQKQPVT</sequence>
<dbReference type="InterPro" id="IPR000421">
    <property type="entry name" value="FA58C"/>
</dbReference>
<feature type="chain" id="PRO_5046505256" evidence="1">
    <location>
        <begin position="27"/>
        <end position="557"/>
    </location>
</feature>
<evidence type="ECO:0000256" key="1">
    <source>
        <dbReference type="SAM" id="SignalP"/>
    </source>
</evidence>
<dbReference type="Proteomes" id="UP001199916">
    <property type="component" value="Unassembled WGS sequence"/>
</dbReference>
<dbReference type="PROSITE" id="PS50022">
    <property type="entry name" value="FA58C_3"/>
    <property type="match status" value="1"/>
</dbReference>
<feature type="domain" description="F5/8 type C" evidence="2">
    <location>
        <begin position="18"/>
        <end position="196"/>
    </location>
</feature>
<dbReference type="EMBL" id="JAJNBZ010000006">
    <property type="protein sequence ID" value="MCE5169852.1"/>
    <property type="molecule type" value="Genomic_DNA"/>
</dbReference>
<dbReference type="RefSeq" id="WP_233696740.1">
    <property type="nucleotide sequence ID" value="NZ_JAJNBZ010000006.1"/>
</dbReference>
<accession>A0ABS8YI37</accession>
<keyword evidence="4" id="KW-1185">Reference proteome</keyword>
<dbReference type="Gene3D" id="2.60.120.260">
    <property type="entry name" value="Galactose-binding domain-like"/>
    <property type="match status" value="1"/>
</dbReference>
<keyword evidence="1" id="KW-0732">Signal</keyword>
<dbReference type="InterPro" id="IPR008979">
    <property type="entry name" value="Galactose-bd-like_sf"/>
</dbReference>
<feature type="signal peptide" evidence="1">
    <location>
        <begin position="1"/>
        <end position="26"/>
    </location>
</feature>
<evidence type="ECO:0000313" key="3">
    <source>
        <dbReference type="EMBL" id="MCE5169852.1"/>
    </source>
</evidence>
<protein>
    <submittedName>
        <fullName evidence="3">DUF4855 domain-containing protein</fullName>
    </submittedName>
</protein>
<name>A0ABS8YI37_9BACL</name>
<proteinExistence type="predicted"/>
<evidence type="ECO:0000313" key="4">
    <source>
        <dbReference type="Proteomes" id="UP001199916"/>
    </source>
</evidence>
<organism evidence="3 4">
    <name type="scientific">Paenibacillus profundus</name>
    <dbReference type="NCBI Taxonomy" id="1173085"/>
    <lineage>
        <taxon>Bacteria</taxon>
        <taxon>Bacillati</taxon>
        <taxon>Bacillota</taxon>
        <taxon>Bacilli</taxon>
        <taxon>Bacillales</taxon>
        <taxon>Paenibacillaceae</taxon>
        <taxon>Paenibacillus</taxon>
    </lineage>
</organism>
<gene>
    <name evidence="3" type="ORF">LQV63_11060</name>
</gene>
<dbReference type="SUPFAM" id="SSF49785">
    <property type="entry name" value="Galactose-binding domain-like"/>
    <property type="match status" value="1"/>
</dbReference>
<reference evidence="3 4" key="1">
    <citation type="submission" date="2021-11" db="EMBL/GenBank/DDBJ databases">
        <title>Draft genome sequence of Paenibacillus profundus YoMME, a new Gram-positive bacteria with exoelectrogenic properties.</title>
        <authorList>
            <person name="Hubenova Y."/>
            <person name="Hubenova E."/>
            <person name="Manasiev Y."/>
            <person name="Peykov S."/>
            <person name="Mitov M."/>
        </authorList>
    </citation>
    <scope>NUCLEOTIDE SEQUENCE [LARGE SCALE GENOMIC DNA]</scope>
    <source>
        <strain evidence="3 4">YoMME</strain>
    </source>
</reference>
<dbReference type="Pfam" id="PF16147">
    <property type="entry name" value="DUF4855"/>
    <property type="match status" value="1"/>
</dbReference>
<dbReference type="InterPro" id="IPR032329">
    <property type="entry name" value="DUF4855"/>
</dbReference>
<evidence type="ECO:0000259" key="2">
    <source>
        <dbReference type="PROSITE" id="PS50022"/>
    </source>
</evidence>
<comment type="caution">
    <text evidence="3">The sequence shown here is derived from an EMBL/GenBank/DDBJ whole genome shotgun (WGS) entry which is preliminary data.</text>
</comment>